<name>A0A382M418_9ZZZZ</name>
<evidence type="ECO:0000313" key="1">
    <source>
        <dbReference type="EMBL" id="SVC42715.1"/>
    </source>
</evidence>
<gene>
    <name evidence="1" type="ORF">METZ01_LOCUS295569</name>
</gene>
<sequence>MGDLWWTEEDESFETGDVTKIVQEMVGRKIRLVSFHWSTNSRKEYLYFPDLGWSSKRGMVLSWKDEVQEDILSKSQFLVEAVPNQEDQIRLISVRWSTNSRKEYLYSPTIDAADERRMVLLWKGKVQEDILSKSRYVVEKVPGKDNQIRLISVHWSTNSHKEYLYSPAIDWSKKRRMFLSWKGDVQKDILSKSRYLISID</sequence>
<proteinExistence type="predicted"/>
<organism evidence="1">
    <name type="scientific">marine metagenome</name>
    <dbReference type="NCBI Taxonomy" id="408172"/>
    <lineage>
        <taxon>unclassified sequences</taxon>
        <taxon>metagenomes</taxon>
        <taxon>ecological metagenomes</taxon>
    </lineage>
</organism>
<accession>A0A382M418</accession>
<protein>
    <submittedName>
        <fullName evidence="1">Uncharacterized protein</fullName>
    </submittedName>
</protein>
<dbReference type="EMBL" id="UINC01090615">
    <property type="protein sequence ID" value="SVC42715.1"/>
    <property type="molecule type" value="Genomic_DNA"/>
</dbReference>
<reference evidence="1" key="1">
    <citation type="submission" date="2018-05" db="EMBL/GenBank/DDBJ databases">
        <authorList>
            <person name="Lanie J.A."/>
            <person name="Ng W.-L."/>
            <person name="Kazmierczak K.M."/>
            <person name="Andrzejewski T.M."/>
            <person name="Davidsen T.M."/>
            <person name="Wayne K.J."/>
            <person name="Tettelin H."/>
            <person name="Glass J.I."/>
            <person name="Rusch D."/>
            <person name="Podicherti R."/>
            <person name="Tsui H.-C.T."/>
            <person name="Winkler M.E."/>
        </authorList>
    </citation>
    <scope>NUCLEOTIDE SEQUENCE</scope>
</reference>
<dbReference type="AlphaFoldDB" id="A0A382M418"/>